<dbReference type="HOGENOM" id="CLU_3218178_0_0_9"/>
<reference evidence="1 2" key="1">
    <citation type="journal article" date="2010" name="J. Bacteriol.">
        <title>Complete genome sequence analysis of Leuconostoc kimchii IMSNU 11154.</title>
        <authorList>
            <person name="Oh H.M."/>
            <person name="Cho Y.J."/>
            <person name="Kim B.K."/>
            <person name="Roe J.H."/>
            <person name="Kang S.O."/>
            <person name="Nahm B.H."/>
            <person name="Jeong G."/>
            <person name="Han H.U."/>
            <person name="Chun J."/>
        </authorList>
    </citation>
    <scope>NUCLEOTIDE SEQUENCE [LARGE SCALE GENOMIC DNA]</scope>
    <source>
        <strain evidence="2">IMSNU 11154 / KCTC 2386 / IH25</strain>
    </source>
</reference>
<accession>D5T2C4</accession>
<gene>
    <name evidence="1" type="ordered locus">LKI_04405</name>
</gene>
<sequence>MVEAIYPVGAVIDQEYSISTGLFVVKFELKLGGTTFYVPVNQYD</sequence>
<dbReference type="KEGG" id="lki:LKI_04405"/>
<dbReference type="EMBL" id="CP001758">
    <property type="protein sequence ID" value="ADG40423.1"/>
    <property type="molecule type" value="Genomic_DNA"/>
</dbReference>
<name>D5T2C4_LEUKI</name>
<protein>
    <submittedName>
        <fullName evidence="1">Uncharacterized protein</fullName>
    </submittedName>
</protein>
<dbReference type="STRING" id="762051.LKI_04405"/>
<evidence type="ECO:0000313" key="2">
    <source>
        <dbReference type="Proteomes" id="UP000002362"/>
    </source>
</evidence>
<dbReference type="PATRIC" id="fig|762051.18.peg.889"/>
<proteinExistence type="predicted"/>
<dbReference type="Proteomes" id="UP000002362">
    <property type="component" value="Chromosome"/>
</dbReference>
<dbReference type="RefSeq" id="WP_013103019.1">
    <property type="nucleotide sequence ID" value="NC_014136.1"/>
</dbReference>
<organism evidence="1 2">
    <name type="scientific">Leuconostoc kimchii (strain IMSNU 11154 / KCTC 2386 / IH25)</name>
    <dbReference type="NCBI Taxonomy" id="762051"/>
    <lineage>
        <taxon>Bacteria</taxon>
        <taxon>Bacillati</taxon>
        <taxon>Bacillota</taxon>
        <taxon>Bacilli</taxon>
        <taxon>Lactobacillales</taxon>
        <taxon>Lactobacillaceae</taxon>
        <taxon>Leuconostoc</taxon>
    </lineage>
</organism>
<evidence type="ECO:0000313" key="1">
    <source>
        <dbReference type="EMBL" id="ADG40423.1"/>
    </source>
</evidence>
<dbReference type="AlphaFoldDB" id="D5T2C4"/>